<dbReference type="Proteomes" id="UP001142610">
    <property type="component" value="Unassembled WGS sequence"/>
</dbReference>
<evidence type="ECO:0000313" key="4">
    <source>
        <dbReference type="Proteomes" id="UP001142610"/>
    </source>
</evidence>
<dbReference type="AlphaFoldDB" id="A0A9X2LBH1"/>
<keyword evidence="1" id="KW-0677">Repeat</keyword>
<gene>
    <name evidence="3" type="ORF">NOG11_14890</name>
</gene>
<accession>A0A9X2LBH1</accession>
<dbReference type="RefSeq" id="WP_256620604.1">
    <property type="nucleotide sequence ID" value="NZ_JANIBC010000046.1"/>
</dbReference>
<keyword evidence="4" id="KW-1185">Reference proteome</keyword>
<dbReference type="InterPro" id="IPR022385">
    <property type="entry name" value="Rhs_assc_core"/>
</dbReference>
<feature type="non-terminal residue" evidence="3">
    <location>
        <position position="115"/>
    </location>
</feature>
<organism evidence="3 4">
    <name type="scientific">Parvularcula maris</name>
    <dbReference type="NCBI Taxonomy" id="2965077"/>
    <lineage>
        <taxon>Bacteria</taxon>
        <taxon>Pseudomonadati</taxon>
        <taxon>Pseudomonadota</taxon>
        <taxon>Alphaproteobacteria</taxon>
        <taxon>Parvularculales</taxon>
        <taxon>Parvularculaceae</taxon>
        <taxon>Parvularcula</taxon>
    </lineage>
</organism>
<evidence type="ECO:0000313" key="3">
    <source>
        <dbReference type="EMBL" id="MCQ8186664.1"/>
    </source>
</evidence>
<dbReference type="PANTHER" id="PTHR32305">
    <property type="match status" value="1"/>
</dbReference>
<name>A0A9X2LBH1_9PROT</name>
<dbReference type="InterPro" id="IPR050708">
    <property type="entry name" value="T6SS_VgrG/RHS"/>
</dbReference>
<evidence type="ECO:0000259" key="2">
    <source>
        <dbReference type="Pfam" id="PF25023"/>
    </source>
</evidence>
<dbReference type="EMBL" id="JANIBC010000046">
    <property type="protein sequence ID" value="MCQ8186664.1"/>
    <property type="molecule type" value="Genomic_DNA"/>
</dbReference>
<dbReference type="InterPro" id="IPR056823">
    <property type="entry name" value="TEN-like_YD-shell"/>
</dbReference>
<reference evidence="3" key="1">
    <citation type="submission" date="2022-07" db="EMBL/GenBank/DDBJ databases">
        <title>Parvularcula maris sp. nov., an algicidal bacterium isolated from seawater.</title>
        <authorList>
            <person name="Li F."/>
        </authorList>
    </citation>
    <scope>NUCLEOTIDE SEQUENCE</scope>
    <source>
        <strain evidence="3">BGMRC 0090</strain>
    </source>
</reference>
<dbReference type="Gene3D" id="2.180.10.10">
    <property type="entry name" value="RHS repeat-associated core"/>
    <property type="match status" value="1"/>
</dbReference>
<evidence type="ECO:0000256" key="1">
    <source>
        <dbReference type="ARBA" id="ARBA00022737"/>
    </source>
</evidence>
<sequence>VHGPGSDEALVWYEGSGTGDKRYFSADERGSITLVTRQNGTVLRRNQYDADGRRDSDVFEASRFGYTGQTKITGTSLWHYKARAYSPFLGRFLQTDPIGYGDGLNWYAYVGGDAV</sequence>
<feature type="domain" description="Teneurin-like YD-shell" evidence="2">
    <location>
        <begin position="21"/>
        <end position="96"/>
    </location>
</feature>
<dbReference type="Pfam" id="PF25023">
    <property type="entry name" value="TEN_YD-shell"/>
    <property type="match status" value="1"/>
</dbReference>
<feature type="non-terminal residue" evidence="3">
    <location>
        <position position="1"/>
    </location>
</feature>
<dbReference type="NCBIfam" id="TIGR03696">
    <property type="entry name" value="Rhs_assc_core"/>
    <property type="match status" value="1"/>
</dbReference>
<dbReference type="PANTHER" id="PTHR32305:SF15">
    <property type="entry name" value="PROTEIN RHSA-RELATED"/>
    <property type="match status" value="1"/>
</dbReference>
<comment type="caution">
    <text evidence="3">The sequence shown here is derived from an EMBL/GenBank/DDBJ whole genome shotgun (WGS) entry which is preliminary data.</text>
</comment>
<proteinExistence type="predicted"/>
<protein>
    <submittedName>
        <fullName evidence="3">RHS repeat-associated core domain-containing protein</fullName>
    </submittedName>
</protein>